<name>A0A8J9TZY6_PHATR</name>
<dbReference type="AlphaFoldDB" id="A0A8J9TZY6"/>
<proteinExistence type="predicted"/>
<sequence length="229" mass="25365">MVVAESLLYPTSSSWNSAFKSRAPQDHGISTGAFSWSDSVTNWKAALDELKSDLSAHHDVVFIARGPLQCWIAQLYLESHPLAGLILVDPLPLDDRNGINQFELYYEKHSFKQSKEYQIFRSILDDTTMSAPIPHALQLEAGAVPMMVWHSIPRPAFKRAADSTAQRHSNSNGPFGIVPVLQLHLPLVKSTPNVLGINSLENAKGGLEMDKYAREAVDIACSWTIDQVL</sequence>
<protein>
    <submittedName>
        <fullName evidence="1">Uncharacterized protein</fullName>
    </submittedName>
</protein>
<organism evidence="1">
    <name type="scientific">Phaeodactylum tricornutum</name>
    <name type="common">Diatom</name>
    <dbReference type="NCBI Taxonomy" id="2850"/>
    <lineage>
        <taxon>Eukaryota</taxon>
        <taxon>Sar</taxon>
        <taxon>Stramenopiles</taxon>
        <taxon>Ochrophyta</taxon>
        <taxon>Bacillariophyta</taxon>
        <taxon>Bacillariophyceae</taxon>
        <taxon>Bacillariophycidae</taxon>
        <taxon>Naviculales</taxon>
        <taxon>Phaeodactylaceae</taxon>
        <taxon>Phaeodactylum</taxon>
    </lineage>
</organism>
<dbReference type="EMBL" id="OU594950">
    <property type="protein sequence ID" value="CAG9294068.1"/>
    <property type="molecule type" value="Genomic_DNA"/>
</dbReference>
<dbReference type="Proteomes" id="UP000836788">
    <property type="component" value="Chromosome 9"/>
</dbReference>
<reference evidence="1" key="1">
    <citation type="submission" date="2022-02" db="EMBL/GenBank/DDBJ databases">
        <authorList>
            <person name="Giguere J D."/>
        </authorList>
    </citation>
    <scope>NUCLEOTIDE SEQUENCE</scope>
    <source>
        <strain evidence="1">CCAP 1055/1</strain>
    </source>
</reference>
<gene>
    <name evidence="1" type="ORF">PTTT1_LOCUS53506</name>
</gene>
<evidence type="ECO:0000313" key="1">
    <source>
        <dbReference type="EMBL" id="CAG9294068.1"/>
    </source>
</evidence>
<accession>A0A8J9TZY6</accession>